<keyword evidence="1" id="KW-0697">Rotamase</keyword>
<evidence type="ECO:0000256" key="1">
    <source>
        <dbReference type="PROSITE-ProRule" id="PRU00278"/>
    </source>
</evidence>
<dbReference type="Pfam" id="PF13616">
    <property type="entry name" value="Rotamase_3"/>
    <property type="match status" value="1"/>
</dbReference>
<evidence type="ECO:0000313" key="5">
    <source>
        <dbReference type="EMBL" id="MCJ8015074.1"/>
    </source>
</evidence>
<dbReference type="PANTHER" id="PTHR47245:SF2">
    <property type="entry name" value="PEPTIDYL-PROLYL CIS-TRANS ISOMERASE HP_0175-RELATED"/>
    <property type="match status" value="1"/>
</dbReference>
<evidence type="ECO:0000313" key="6">
    <source>
        <dbReference type="Proteomes" id="UP001139347"/>
    </source>
</evidence>
<keyword evidence="3" id="KW-0732">Signal</keyword>
<feature type="chain" id="PRO_5040796097" evidence="3">
    <location>
        <begin position="27"/>
        <end position="358"/>
    </location>
</feature>
<feature type="region of interest" description="Disordered" evidence="2">
    <location>
        <begin position="317"/>
        <end position="358"/>
    </location>
</feature>
<dbReference type="PROSITE" id="PS51257">
    <property type="entry name" value="PROKAR_LIPOPROTEIN"/>
    <property type="match status" value="1"/>
</dbReference>
<dbReference type="SUPFAM" id="SSF109998">
    <property type="entry name" value="Triger factor/SurA peptide-binding domain-like"/>
    <property type="match status" value="1"/>
</dbReference>
<evidence type="ECO:0000256" key="2">
    <source>
        <dbReference type="SAM" id="MobiDB-lite"/>
    </source>
</evidence>
<name>A0A9X2B4V4_9BACL</name>
<dbReference type="GO" id="GO:0003755">
    <property type="term" value="F:peptidyl-prolyl cis-trans isomerase activity"/>
    <property type="evidence" value="ECO:0007669"/>
    <property type="project" value="UniProtKB-KW"/>
</dbReference>
<evidence type="ECO:0000256" key="3">
    <source>
        <dbReference type="SAM" id="SignalP"/>
    </source>
</evidence>
<dbReference type="EC" id="5.2.1.8" evidence="5"/>
<feature type="domain" description="PpiC" evidence="4">
    <location>
        <begin position="180"/>
        <end position="277"/>
    </location>
</feature>
<dbReference type="PANTHER" id="PTHR47245">
    <property type="entry name" value="PEPTIDYLPROLYL ISOMERASE"/>
    <property type="match status" value="1"/>
</dbReference>
<dbReference type="InterPro" id="IPR046357">
    <property type="entry name" value="PPIase_dom_sf"/>
</dbReference>
<dbReference type="SUPFAM" id="SSF54534">
    <property type="entry name" value="FKBP-like"/>
    <property type="match status" value="1"/>
</dbReference>
<dbReference type="AlphaFoldDB" id="A0A9X2B4V4"/>
<organism evidence="5 6">
    <name type="scientific">Paenibacillus mangrovi</name>
    <dbReference type="NCBI Taxonomy" id="2931978"/>
    <lineage>
        <taxon>Bacteria</taxon>
        <taxon>Bacillati</taxon>
        <taxon>Bacillota</taxon>
        <taxon>Bacilli</taxon>
        <taxon>Bacillales</taxon>
        <taxon>Paenibacillaceae</taxon>
        <taxon>Paenibacillus</taxon>
    </lineage>
</organism>
<dbReference type="Proteomes" id="UP001139347">
    <property type="component" value="Unassembled WGS sequence"/>
</dbReference>
<evidence type="ECO:0000259" key="4">
    <source>
        <dbReference type="PROSITE" id="PS50198"/>
    </source>
</evidence>
<gene>
    <name evidence="5" type="ORF">MUG84_25665</name>
</gene>
<dbReference type="InterPro" id="IPR000297">
    <property type="entry name" value="PPIase_PpiC"/>
</dbReference>
<proteinExistence type="predicted"/>
<dbReference type="EMBL" id="JALIRP010000018">
    <property type="protein sequence ID" value="MCJ8015074.1"/>
    <property type="molecule type" value="Genomic_DNA"/>
</dbReference>
<accession>A0A9X2B4V4</accession>
<dbReference type="PROSITE" id="PS50198">
    <property type="entry name" value="PPIC_PPIASE_2"/>
    <property type="match status" value="1"/>
</dbReference>
<sequence>MLFNNKKAWKGVILTLITIMAVSMLAGCEKSESADKQDSSKVVATYKGGQITEKELETQKRIISFMSPDYAQLVNMNEFQDYLVKQMIAFQYLSDKASDAAKKEGEKQATQVLDMNKKQMGDKEFQKALDNAKLNEDDLNQYLVQTMTAMSDMTSKVTEEEIKNKYEETKQDYTVASLHHILIGLQYGDKKERTKEEALKIAKDVKSQLDQGADFGEMAKKYSDDTATKDNGGEYKNFTLGQTGVSEFKEKVLSLPLNQISDPFESTLGYHIVKVDSREETPYDKLTADQKNSIKQNLGAAKIDNFMQNDLKNIIQKIDLPKSTEAPAEGTGKDKSSTEGTNGTNKEDVNKTEGTSGK</sequence>
<dbReference type="InterPro" id="IPR050245">
    <property type="entry name" value="PrsA_foldase"/>
</dbReference>
<dbReference type="InterPro" id="IPR027304">
    <property type="entry name" value="Trigger_fact/SurA_dom_sf"/>
</dbReference>
<comment type="caution">
    <text evidence="5">The sequence shown here is derived from an EMBL/GenBank/DDBJ whole genome shotgun (WGS) entry which is preliminary data.</text>
</comment>
<reference evidence="5" key="1">
    <citation type="submission" date="2022-04" db="EMBL/GenBank/DDBJ databases">
        <title>Paenibacillus mangrovi sp. nov., a novel endophytic bacterium isolated from bark of Kandelia candel.</title>
        <authorList>
            <person name="Tuo L."/>
        </authorList>
    </citation>
    <scope>NUCLEOTIDE SEQUENCE</scope>
    <source>
        <strain evidence="5">KQZ6P-2</strain>
    </source>
</reference>
<protein>
    <submittedName>
        <fullName evidence="5">Peptidylprolyl isomerase</fullName>
        <ecNumber evidence="5">5.2.1.8</ecNumber>
    </submittedName>
</protein>
<dbReference type="Gene3D" id="3.10.50.40">
    <property type="match status" value="1"/>
</dbReference>
<keyword evidence="6" id="KW-1185">Reference proteome</keyword>
<dbReference type="RefSeq" id="WP_244730928.1">
    <property type="nucleotide sequence ID" value="NZ_JALIRP010000018.1"/>
</dbReference>
<keyword evidence="1 5" id="KW-0413">Isomerase</keyword>
<feature type="signal peptide" evidence="3">
    <location>
        <begin position="1"/>
        <end position="26"/>
    </location>
</feature>